<reference evidence="3" key="1">
    <citation type="journal article" date="2016" name="Ticks Tick Borne Dis.">
        <title>De novo assembly and annotation of the salivary gland transcriptome of Rhipicephalus appendiculatus male and female ticks during blood feeding.</title>
        <authorList>
            <person name="de Castro M.H."/>
            <person name="de Klerk D."/>
            <person name="Pienaar R."/>
            <person name="Latif A.A."/>
            <person name="Rees D.J."/>
            <person name="Mans B.J."/>
        </authorList>
    </citation>
    <scope>NUCLEOTIDE SEQUENCE</scope>
    <source>
        <tissue evidence="3">Salivary glands</tissue>
    </source>
</reference>
<feature type="signal peptide" evidence="2">
    <location>
        <begin position="1"/>
        <end position="25"/>
    </location>
</feature>
<feature type="chain" id="PRO_5007285013" evidence="2">
    <location>
        <begin position="26"/>
        <end position="84"/>
    </location>
</feature>
<protein>
    <submittedName>
        <fullName evidence="3">Uncharacterized protein</fullName>
    </submittedName>
</protein>
<name>A0A131YG72_RHIAP</name>
<accession>A0A131YG72</accession>
<keyword evidence="2" id="KW-0732">Signal</keyword>
<feature type="compositionally biased region" description="Low complexity" evidence="1">
    <location>
        <begin position="41"/>
        <end position="50"/>
    </location>
</feature>
<organism evidence="3">
    <name type="scientific">Rhipicephalus appendiculatus</name>
    <name type="common">Brown ear tick</name>
    <dbReference type="NCBI Taxonomy" id="34631"/>
    <lineage>
        <taxon>Eukaryota</taxon>
        <taxon>Metazoa</taxon>
        <taxon>Ecdysozoa</taxon>
        <taxon>Arthropoda</taxon>
        <taxon>Chelicerata</taxon>
        <taxon>Arachnida</taxon>
        <taxon>Acari</taxon>
        <taxon>Parasitiformes</taxon>
        <taxon>Ixodida</taxon>
        <taxon>Ixodoidea</taxon>
        <taxon>Ixodidae</taxon>
        <taxon>Rhipicephalinae</taxon>
        <taxon>Rhipicephalus</taxon>
        <taxon>Rhipicephalus</taxon>
    </lineage>
</organism>
<evidence type="ECO:0000313" key="3">
    <source>
        <dbReference type="EMBL" id="JAP77480.1"/>
    </source>
</evidence>
<dbReference type="AlphaFoldDB" id="A0A131YG72"/>
<feature type="region of interest" description="Disordered" evidence="1">
    <location>
        <begin position="34"/>
        <end position="84"/>
    </location>
</feature>
<proteinExistence type="predicted"/>
<dbReference type="EMBL" id="GEDV01011077">
    <property type="protein sequence ID" value="JAP77480.1"/>
    <property type="molecule type" value="Transcribed_RNA"/>
</dbReference>
<evidence type="ECO:0000256" key="2">
    <source>
        <dbReference type="SAM" id="SignalP"/>
    </source>
</evidence>
<sequence length="84" mass="9037">MKKLSCFNTLLVVAAFALLLSVADKGGPSQALAVRSPVLIRNPTPTQNGPRPGPPGRPGSPRQTNYVIRKRPGQRMPLIVKPIQ</sequence>
<evidence type="ECO:0000256" key="1">
    <source>
        <dbReference type="SAM" id="MobiDB-lite"/>
    </source>
</evidence>